<reference evidence="2" key="2">
    <citation type="submission" date="2022-10" db="EMBL/GenBank/DDBJ databases">
        <authorList>
            <consortium name="ENA_rothamsted_submissions"/>
            <consortium name="culmorum"/>
            <person name="King R."/>
        </authorList>
    </citation>
    <scope>NUCLEOTIDE SEQUENCE</scope>
</reference>
<reference evidence="2" key="1">
    <citation type="submission" date="2021-12" db="EMBL/GenBank/DDBJ databases">
        <authorList>
            <person name="King R."/>
        </authorList>
    </citation>
    <scope>NUCLEOTIDE SEQUENCE</scope>
</reference>
<dbReference type="OrthoDB" id="9995210at2759"/>
<feature type="compositionally biased region" description="Low complexity" evidence="1">
    <location>
        <begin position="84"/>
        <end position="94"/>
    </location>
</feature>
<dbReference type="AlphaFoldDB" id="A0A9N9R3W4"/>
<keyword evidence="3" id="KW-1185">Reference proteome</keyword>
<organism evidence="2 3">
    <name type="scientific">Diatraea saccharalis</name>
    <name type="common">sugarcane borer</name>
    <dbReference type="NCBI Taxonomy" id="40085"/>
    <lineage>
        <taxon>Eukaryota</taxon>
        <taxon>Metazoa</taxon>
        <taxon>Ecdysozoa</taxon>
        <taxon>Arthropoda</taxon>
        <taxon>Hexapoda</taxon>
        <taxon>Insecta</taxon>
        <taxon>Pterygota</taxon>
        <taxon>Neoptera</taxon>
        <taxon>Endopterygota</taxon>
        <taxon>Lepidoptera</taxon>
        <taxon>Glossata</taxon>
        <taxon>Ditrysia</taxon>
        <taxon>Pyraloidea</taxon>
        <taxon>Crambidae</taxon>
        <taxon>Crambinae</taxon>
        <taxon>Diatraea</taxon>
    </lineage>
</organism>
<protein>
    <submittedName>
        <fullName evidence="2">Uncharacterized protein</fullName>
    </submittedName>
</protein>
<evidence type="ECO:0000313" key="2">
    <source>
        <dbReference type="EMBL" id="CAG9788787.1"/>
    </source>
</evidence>
<evidence type="ECO:0000313" key="3">
    <source>
        <dbReference type="Proteomes" id="UP001153714"/>
    </source>
</evidence>
<accession>A0A9N9R3W4</accession>
<evidence type="ECO:0000256" key="1">
    <source>
        <dbReference type="SAM" id="MobiDB-lite"/>
    </source>
</evidence>
<feature type="region of interest" description="Disordered" evidence="1">
    <location>
        <begin position="1"/>
        <end position="26"/>
    </location>
</feature>
<sequence>MKQNKTTNNSFVSENYSKNLPTNEETVEVKKSQANCNNNKEPTFVIVESESISNPSSKEILVEDSIHHKDTVSTKYFNTYLRNSSVPSTSKESSTQNQNIKVSESKEEVEMVNINFESENDISITDSDTDNESIVLAYIRNRDEVIELESTLLASKRKTSLLESVPKMETIVEGQRFSTLLTISKNILSQNHSSSTEQVLKDEDI</sequence>
<dbReference type="Proteomes" id="UP001153714">
    <property type="component" value="Chromosome 2"/>
</dbReference>
<gene>
    <name evidence="2" type="ORF">DIATSA_LOCUS6573</name>
</gene>
<proteinExistence type="predicted"/>
<dbReference type="EMBL" id="OU893333">
    <property type="protein sequence ID" value="CAG9788787.1"/>
    <property type="molecule type" value="Genomic_DNA"/>
</dbReference>
<name>A0A9N9R3W4_9NEOP</name>
<feature type="region of interest" description="Disordered" evidence="1">
    <location>
        <begin position="84"/>
        <end position="106"/>
    </location>
</feature>
<feature type="compositionally biased region" description="Polar residues" evidence="1">
    <location>
        <begin position="1"/>
        <end position="24"/>
    </location>
</feature>